<keyword evidence="2" id="KW-1185">Reference proteome</keyword>
<gene>
    <name evidence="1" type="ORF">SAMN05660649_04374</name>
</gene>
<name>A0A1I2YBS5_9FIRM</name>
<dbReference type="OrthoDB" id="3197444at2"/>
<protein>
    <submittedName>
        <fullName evidence="1">Phage minor capsid protein 2</fullName>
    </submittedName>
</protein>
<proteinExistence type="predicted"/>
<evidence type="ECO:0000313" key="1">
    <source>
        <dbReference type="EMBL" id="SFH23140.1"/>
    </source>
</evidence>
<reference evidence="2" key="1">
    <citation type="submission" date="2016-10" db="EMBL/GenBank/DDBJ databases">
        <authorList>
            <person name="Varghese N."/>
            <person name="Submissions S."/>
        </authorList>
    </citation>
    <scope>NUCLEOTIDE SEQUENCE [LARGE SCALE GENOMIC DNA]</scope>
    <source>
        <strain evidence="2">DSM 17038</strain>
    </source>
</reference>
<dbReference type="STRING" id="341036.SAMN05660649_04374"/>
<dbReference type="Pfam" id="PF06152">
    <property type="entry name" value="Phage_min_cap2"/>
    <property type="match status" value="1"/>
</dbReference>
<organism evidence="1 2">
    <name type="scientific">Desulfotruncus arcticus DSM 17038</name>
    <dbReference type="NCBI Taxonomy" id="1121424"/>
    <lineage>
        <taxon>Bacteria</taxon>
        <taxon>Bacillati</taxon>
        <taxon>Bacillota</taxon>
        <taxon>Clostridia</taxon>
        <taxon>Eubacteriales</taxon>
        <taxon>Desulfallaceae</taxon>
        <taxon>Desulfotruncus</taxon>
    </lineage>
</organism>
<evidence type="ECO:0000313" key="2">
    <source>
        <dbReference type="Proteomes" id="UP000199337"/>
    </source>
</evidence>
<dbReference type="GO" id="GO:0005198">
    <property type="term" value="F:structural molecule activity"/>
    <property type="evidence" value="ECO:0007669"/>
    <property type="project" value="InterPro"/>
</dbReference>
<sequence>MPRFIPQPSYERDERRLVKYYKDAFKKIVYQLGSITNGIEAAQAVSLLNQIAFILRELDGNTRQWADDVVAHAYRDGQATALVELGEARTLAEAVAGVSFSLLARQQVEALVNDTYNDLLMATQNTERKVKQLVRSVVGDTLRVKAIEQLGRRTTRNEIIDKLTKAGLSKKLESEAWVGIVDKAGRRWNLSTYAEMVVRTKLQQAHVEGRREELTERGLDLAVVSSHGAKDACRSYEGMVISMNGLTPSYLTYNELRDSGKIFHPNCQHTVHALRDFDLLPTALKDKHNRKMTELDQ</sequence>
<dbReference type="RefSeq" id="WP_092474351.1">
    <property type="nucleotide sequence ID" value="NZ_FOOX01000020.1"/>
</dbReference>
<accession>A0A1I2YBS5</accession>
<dbReference type="EMBL" id="FOOX01000020">
    <property type="protein sequence ID" value="SFH23140.1"/>
    <property type="molecule type" value="Genomic_DNA"/>
</dbReference>
<dbReference type="AlphaFoldDB" id="A0A1I2YBS5"/>
<dbReference type="InterPro" id="IPR009319">
    <property type="entry name" value="Phage_A118_VSP1"/>
</dbReference>
<dbReference type="Proteomes" id="UP000199337">
    <property type="component" value="Unassembled WGS sequence"/>
</dbReference>